<dbReference type="PANTHER" id="PTHR32089">
    <property type="entry name" value="METHYL-ACCEPTING CHEMOTAXIS PROTEIN MCPB"/>
    <property type="match status" value="1"/>
</dbReference>
<dbReference type="PROSITE" id="PS50111">
    <property type="entry name" value="CHEMOTAXIS_TRANSDUC_2"/>
    <property type="match status" value="1"/>
</dbReference>
<accession>A0ABT6NC51</accession>
<keyword evidence="1 3" id="KW-0807">Transducer</keyword>
<name>A0ABT6NC51_9FIRM</name>
<dbReference type="PANTHER" id="PTHR32089:SF112">
    <property type="entry name" value="LYSOZYME-LIKE PROTEIN-RELATED"/>
    <property type="match status" value="1"/>
</dbReference>
<dbReference type="Proteomes" id="UP001158045">
    <property type="component" value="Unassembled WGS sequence"/>
</dbReference>
<dbReference type="InterPro" id="IPR004089">
    <property type="entry name" value="MCPsignal_dom"/>
</dbReference>
<evidence type="ECO:0000256" key="3">
    <source>
        <dbReference type="PROSITE-ProRule" id="PRU00284"/>
    </source>
</evidence>
<dbReference type="EMBL" id="JARYZI010000004">
    <property type="protein sequence ID" value="MDH8677998.1"/>
    <property type="molecule type" value="Genomic_DNA"/>
</dbReference>
<evidence type="ECO:0000256" key="1">
    <source>
        <dbReference type="ARBA" id="ARBA00023224"/>
    </source>
</evidence>
<dbReference type="SUPFAM" id="SSF53850">
    <property type="entry name" value="Periplasmic binding protein-like II"/>
    <property type="match status" value="1"/>
</dbReference>
<organism evidence="5 6">
    <name type="scientific">Fusibacter bizertensis</name>
    <dbReference type="NCBI Taxonomy" id="1488331"/>
    <lineage>
        <taxon>Bacteria</taxon>
        <taxon>Bacillati</taxon>
        <taxon>Bacillota</taxon>
        <taxon>Clostridia</taxon>
        <taxon>Eubacteriales</taxon>
        <taxon>Eubacteriales Family XII. Incertae Sedis</taxon>
        <taxon>Fusibacter</taxon>
    </lineage>
</organism>
<dbReference type="SMART" id="SM00283">
    <property type="entry name" value="MA"/>
    <property type="match status" value="1"/>
</dbReference>
<dbReference type="Gene3D" id="3.40.190.10">
    <property type="entry name" value="Periplasmic binding protein-like II"/>
    <property type="match status" value="2"/>
</dbReference>
<dbReference type="Pfam" id="PF00015">
    <property type="entry name" value="MCPsignal"/>
    <property type="match status" value="1"/>
</dbReference>
<protein>
    <submittedName>
        <fullName evidence="5">Methyl-accepting chemotaxis protein</fullName>
    </submittedName>
</protein>
<keyword evidence="6" id="KW-1185">Reference proteome</keyword>
<evidence type="ECO:0000256" key="2">
    <source>
        <dbReference type="ARBA" id="ARBA00029447"/>
    </source>
</evidence>
<dbReference type="Pfam" id="PF00497">
    <property type="entry name" value="SBP_bac_3"/>
    <property type="match status" value="1"/>
</dbReference>
<comment type="caution">
    <text evidence="5">The sequence shown here is derived from an EMBL/GenBank/DDBJ whole genome shotgun (WGS) entry which is preliminary data.</text>
</comment>
<evidence type="ECO:0000259" key="4">
    <source>
        <dbReference type="PROSITE" id="PS50111"/>
    </source>
</evidence>
<dbReference type="InterPro" id="IPR001638">
    <property type="entry name" value="Solute-binding_3/MltF_N"/>
</dbReference>
<dbReference type="SUPFAM" id="SSF58104">
    <property type="entry name" value="Methyl-accepting chemotaxis protein (MCP) signaling domain"/>
    <property type="match status" value="1"/>
</dbReference>
<gene>
    <name evidence="5" type="ORF">QE109_07550</name>
</gene>
<reference evidence="5 6" key="1">
    <citation type="submission" date="2023-04" db="EMBL/GenBank/DDBJ databases">
        <title>Fusibacter bizertensis strain WBS, isolated from littoral bottom sediments of the Arctic seas - biochemical and genomic analysis.</title>
        <authorList>
            <person name="Brioukhanov A.L."/>
        </authorList>
    </citation>
    <scope>NUCLEOTIDE SEQUENCE [LARGE SCALE GENOMIC DNA]</scope>
    <source>
        <strain evidence="5 6">WBS</strain>
    </source>
</reference>
<comment type="similarity">
    <text evidence="2">Belongs to the methyl-accepting chemotaxis (MCP) protein family.</text>
</comment>
<dbReference type="PRINTS" id="PR00260">
    <property type="entry name" value="CHEMTRNSDUCR"/>
</dbReference>
<dbReference type="InterPro" id="IPR004090">
    <property type="entry name" value="Chemotax_Me-accpt_rcpt"/>
</dbReference>
<evidence type="ECO:0000313" key="6">
    <source>
        <dbReference type="Proteomes" id="UP001158045"/>
    </source>
</evidence>
<dbReference type="Gene3D" id="1.10.287.950">
    <property type="entry name" value="Methyl-accepting chemotaxis protein"/>
    <property type="match status" value="1"/>
</dbReference>
<evidence type="ECO:0000313" key="5">
    <source>
        <dbReference type="EMBL" id="MDH8677998.1"/>
    </source>
</evidence>
<proteinExistence type="inferred from homology"/>
<feature type="domain" description="Methyl-accepting transducer" evidence="4">
    <location>
        <begin position="22"/>
        <end position="258"/>
    </location>
</feature>
<sequence length="518" mass="58941">MVSEGEKKSERLLKFITEFSVKIDQVNLDLNDIQSNIHTLQETSTCQVSNVQAMLSTFESIAISSESFERDMEGMKHELVDSKELLTLNVDKMVEEAKALKYMNQNLGTTKKNVDQLSEISHEAQSMTNRIKKINSQTNLLALNASIEAARAGNHGRGFSVVADEIRKLSLETEGVTKGLTKFMSDMIGQSEAITQELTKIVLEIDEISKNMLSGITAFQSVGDAFNHTEKVSDSIKAASNTISNEIKNVSQHSDAFQGLSIAMNETIKEIYGYINDEVREIESLARGIVDIEGVGFELAVSESKLSNVIKVATSPYEPYIIYENDQFSGKDIELIRQAFKNTAYNIEFQLVPWDTSINMIRDKISNILPTISYRTDRLNYLDYSEPYRTQSIYCFYAITDSKVNVSSYKDLLNYKIGLVKGYSYFEQLREDRKIEKAYFSRDEVLLKQLLKGHVDVIVMNKDVGDYLTEKIDKENKLVKMKFEVIEYKDADTRLGFSKDELGMHLKETFNNYLRQLK</sequence>
<dbReference type="RefSeq" id="WP_281093828.1">
    <property type="nucleotide sequence ID" value="NZ_JARYZI010000004.1"/>
</dbReference>